<evidence type="ECO:0000256" key="1">
    <source>
        <dbReference type="SAM" id="Coils"/>
    </source>
</evidence>
<comment type="caution">
    <text evidence="2">The sequence shown here is derived from an EMBL/GenBank/DDBJ whole genome shotgun (WGS) entry which is preliminary data.</text>
</comment>
<dbReference type="AlphaFoldDB" id="A0A510WJY8"/>
<accession>A0A510WJY8</accession>
<evidence type="ECO:0000313" key="3">
    <source>
        <dbReference type="Proteomes" id="UP000321361"/>
    </source>
</evidence>
<name>A0A510WJY8_ENTTH</name>
<gene>
    <name evidence="2" type="ORF">ETH01_23220</name>
</gene>
<reference evidence="2 3" key="1">
    <citation type="submission" date="2019-07" db="EMBL/GenBank/DDBJ databases">
        <title>Whole genome shotgun sequence of Enterococcus thailandicus NBRC 101867.</title>
        <authorList>
            <person name="Hosoyama A."/>
            <person name="Uohara A."/>
            <person name="Ohji S."/>
            <person name="Ichikawa N."/>
        </authorList>
    </citation>
    <scope>NUCLEOTIDE SEQUENCE [LARGE SCALE GENOMIC DNA]</scope>
    <source>
        <strain evidence="2 3">NBRC 101867</strain>
    </source>
</reference>
<evidence type="ECO:0000313" key="2">
    <source>
        <dbReference type="EMBL" id="GEK38035.1"/>
    </source>
</evidence>
<dbReference type="Proteomes" id="UP000321361">
    <property type="component" value="Unassembled WGS sequence"/>
</dbReference>
<dbReference type="EMBL" id="BJUG01000015">
    <property type="protein sequence ID" value="GEK38035.1"/>
    <property type="molecule type" value="Genomic_DNA"/>
</dbReference>
<dbReference type="RefSeq" id="WP_034689715.1">
    <property type="nucleotide sequence ID" value="NZ_BJUG01000015.1"/>
</dbReference>
<protein>
    <submittedName>
        <fullName evidence="2">Uncharacterized protein</fullName>
    </submittedName>
</protein>
<proteinExistence type="predicted"/>
<organism evidence="2 3">
    <name type="scientific">Enterococcus thailandicus</name>
    <dbReference type="NCBI Taxonomy" id="417368"/>
    <lineage>
        <taxon>Bacteria</taxon>
        <taxon>Bacillati</taxon>
        <taxon>Bacillota</taxon>
        <taxon>Bacilli</taxon>
        <taxon>Lactobacillales</taxon>
        <taxon>Enterococcaceae</taxon>
        <taxon>Enterococcus</taxon>
    </lineage>
</organism>
<feature type="coiled-coil region" evidence="1">
    <location>
        <begin position="210"/>
        <end position="237"/>
    </location>
</feature>
<keyword evidence="1" id="KW-0175">Coiled coil</keyword>
<sequence length="239" mass="28333">MKKNITKIDTGRFQDIIWKIKKTKKGKWVLKHLISLFLPYQRWDRETIKAEFDYSLFYELNNGKKRYSTLSYGLSYEDFLLKDCSESELEIKRILSNSQRATKDRFFEMELNMKRRSQKDREKEFEKRYGNLSIEMQEWIKKNHLSSISRYEERLSTVSTPDNVSIGVLSDNVSSHQRNIEMREDIMNGLNTKDIILLTDIVTMVPEKIAKKQGIKLESANRQIARLHNKVINILKESA</sequence>